<evidence type="ECO:0000256" key="1">
    <source>
        <dbReference type="ARBA" id="ARBA00004173"/>
    </source>
</evidence>
<evidence type="ECO:0000256" key="5">
    <source>
        <dbReference type="ARBA" id="ARBA00023128"/>
    </source>
</evidence>
<name>A0A0C9WLM6_9AGAR</name>
<accession>A0A0C9WLM6</accession>
<dbReference type="InterPro" id="IPR026590">
    <property type="entry name" value="Ssirtuin_cat_dom"/>
</dbReference>
<feature type="binding site" evidence="6">
    <location>
        <position position="134"/>
    </location>
    <ligand>
        <name>Zn(2+)</name>
        <dbReference type="ChEBI" id="CHEBI:29105"/>
    </ligand>
</feature>
<dbReference type="Pfam" id="PF02146">
    <property type="entry name" value="SIR2"/>
    <property type="match status" value="1"/>
</dbReference>
<dbReference type="GO" id="GO:0000122">
    <property type="term" value="P:negative regulation of transcription by RNA polymerase II"/>
    <property type="evidence" value="ECO:0007669"/>
    <property type="project" value="TreeGrafter"/>
</dbReference>
<feature type="domain" description="Deacetylase sirtuin-type" evidence="7">
    <location>
        <begin position="1"/>
        <end position="261"/>
    </location>
</feature>
<gene>
    <name evidence="8" type="ORF">K443DRAFT_116620</name>
</gene>
<dbReference type="GO" id="GO:0031508">
    <property type="term" value="P:pericentric heterochromatin formation"/>
    <property type="evidence" value="ECO:0007669"/>
    <property type="project" value="TreeGrafter"/>
</dbReference>
<keyword evidence="4" id="KW-0520">NAD</keyword>
<dbReference type="OrthoDB" id="3047070at2759"/>
<evidence type="ECO:0000256" key="6">
    <source>
        <dbReference type="PROSITE-ProRule" id="PRU00236"/>
    </source>
</evidence>
<dbReference type="GO" id="GO:0005739">
    <property type="term" value="C:mitochondrion"/>
    <property type="evidence" value="ECO:0007669"/>
    <property type="project" value="UniProtKB-SubCell"/>
</dbReference>
<feature type="binding site" evidence="6">
    <location>
        <position position="137"/>
    </location>
    <ligand>
        <name>Zn(2+)</name>
        <dbReference type="ChEBI" id="CHEBI:29105"/>
    </ligand>
</feature>
<sequence>TGAGISVAAGIPAFRGANSRHQNEDLMSMRVLLSTEQCQLFASLAKTAALARPTTFHELLGTLEKENILHRLYTQNIDALELKVGLELPDPNPSPDRCIPLHGSLTYVKCTVCHSRQRMEYHFQDFNSGTPPTCPACLKAEEARHAVLPPKRQRKVGQLRPDILLYGELNPWEDITAGIIENDAKSITPNAVLLVVGTSIKIRGIQHLIKRIGPEVKAKGGHVININQTPSESVLRRFFDLEVLEDCQVFAQLLIQRFQEKKGKDNIKPYEHGAVARADYRPLWDWSY</sequence>
<keyword evidence="3" id="KW-0808">Transferase</keyword>
<dbReference type="PROSITE" id="PS50305">
    <property type="entry name" value="SIRTUIN"/>
    <property type="match status" value="1"/>
</dbReference>
<evidence type="ECO:0000256" key="3">
    <source>
        <dbReference type="ARBA" id="ARBA00022679"/>
    </source>
</evidence>
<dbReference type="InterPro" id="IPR003000">
    <property type="entry name" value="Sirtuin"/>
</dbReference>
<keyword evidence="6" id="KW-0479">Metal-binding</keyword>
<feature type="non-terminal residue" evidence="8">
    <location>
        <position position="288"/>
    </location>
</feature>
<dbReference type="SUPFAM" id="SSF52467">
    <property type="entry name" value="DHS-like NAD/FAD-binding domain"/>
    <property type="match status" value="1"/>
</dbReference>
<keyword evidence="6" id="KW-0862">Zinc</keyword>
<organism evidence="8 9">
    <name type="scientific">Laccaria amethystina LaAM-08-1</name>
    <dbReference type="NCBI Taxonomy" id="1095629"/>
    <lineage>
        <taxon>Eukaryota</taxon>
        <taxon>Fungi</taxon>
        <taxon>Dikarya</taxon>
        <taxon>Basidiomycota</taxon>
        <taxon>Agaricomycotina</taxon>
        <taxon>Agaricomycetes</taxon>
        <taxon>Agaricomycetidae</taxon>
        <taxon>Agaricales</taxon>
        <taxon>Agaricineae</taxon>
        <taxon>Hydnangiaceae</taxon>
        <taxon>Laccaria</taxon>
    </lineage>
</organism>
<comment type="similarity">
    <text evidence="2">Belongs to the sirtuin family. Class I subfamily.</text>
</comment>
<evidence type="ECO:0000313" key="9">
    <source>
        <dbReference type="Proteomes" id="UP000054477"/>
    </source>
</evidence>
<protein>
    <recommendedName>
        <fullName evidence="7">Deacetylase sirtuin-type domain-containing protein</fullName>
    </recommendedName>
</protein>
<dbReference type="GO" id="GO:1990414">
    <property type="term" value="P:replication-born double-strand break repair via sister chromatid exchange"/>
    <property type="evidence" value="ECO:0007669"/>
    <property type="project" value="TreeGrafter"/>
</dbReference>
<dbReference type="GO" id="GO:0070403">
    <property type="term" value="F:NAD+ binding"/>
    <property type="evidence" value="ECO:0007669"/>
    <property type="project" value="InterPro"/>
</dbReference>
<dbReference type="AlphaFoldDB" id="A0A0C9WLM6"/>
<reference evidence="8 9" key="1">
    <citation type="submission" date="2014-04" db="EMBL/GenBank/DDBJ databases">
        <authorList>
            <consortium name="DOE Joint Genome Institute"/>
            <person name="Kuo A."/>
            <person name="Kohler A."/>
            <person name="Nagy L.G."/>
            <person name="Floudas D."/>
            <person name="Copeland A."/>
            <person name="Barry K.W."/>
            <person name="Cichocki N."/>
            <person name="Veneault-Fourrey C."/>
            <person name="LaButti K."/>
            <person name="Lindquist E.A."/>
            <person name="Lipzen A."/>
            <person name="Lundell T."/>
            <person name="Morin E."/>
            <person name="Murat C."/>
            <person name="Sun H."/>
            <person name="Tunlid A."/>
            <person name="Henrissat B."/>
            <person name="Grigoriev I.V."/>
            <person name="Hibbett D.S."/>
            <person name="Martin F."/>
            <person name="Nordberg H.P."/>
            <person name="Cantor M.N."/>
            <person name="Hua S.X."/>
        </authorList>
    </citation>
    <scope>NUCLEOTIDE SEQUENCE [LARGE SCALE GENOMIC DNA]</scope>
    <source>
        <strain evidence="8 9">LaAM-08-1</strain>
    </source>
</reference>
<dbReference type="GO" id="GO:0046872">
    <property type="term" value="F:metal ion binding"/>
    <property type="evidence" value="ECO:0007669"/>
    <property type="project" value="UniProtKB-KW"/>
</dbReference>
<feature type="binding site" evidence="6">
    <location>
        <position position="110"/>
    </location>
    <ligand>
        <name>Zn(2+)</name>
        <dbReference type="ChEBI" id="CHEBI:29105"/>
    </ligand>
</feature>
<dbReference type="PANTHER" id="PTHR11085">
    <property type="entry name" value="NAD-DEPENDENT PROTEIN DEACYLASE SIRTUIN-5, MITOCHONDRIAL-RELATED"/>
    <property type="match status" value="1"/>
</dbReference>
<dbReference type="InterPro" id="IPR029035">
    <property type="entry name" value="DHS-like_NAD/FAD-binding_dom"/>
</dbReference>
<dbReference type="STRING" id="1095629.A0A0C9WLM6"/>
<evidence type="ECO:0000313" key="8">
    <source>
        <dbReference type="EMBL" id="KIJ90425.1"/>
    </source>
</evidence>
<dbReference type="GO" id="GO:0005634">
    <property type="term" value="C:nucleus"/>
    <property type="evidence" value="ECO:0007669"/>
    <property type="project" value="TreeGrafter"/>
</dbReference>
<dbReference type="GO" id="GO:0017136">
    <property type="term" value="F:histone deacetylase activity, NAD-dependent"/>
    <property type="evidence" value="ECO:0007669"/>
    <property type="project" value="TreeGrafter"/>
</dbReference>
<evidence type="ECO:0000256" key="4">
    <source>
        <dbReference type="ARBA" id="ARBA00023027"/>
    </source>
</evidence>
<dbReference type="InterPro" id="IPR050134">
    <property type="entry name" value="NAD-dep_sirtuin_deacylases"/>
</dbReference>
<comment type="subcellular location">
    <subcellularLocation>
        <location evidence="1">Mitochondrion</location>
    </subcellularLocation>
</comment>
<dbReference type="HOGENOM" id="CLU_021544_1_1_1"/>
<dbReference type="Proteomes" id="UP000054477">
    <property type="component" value="Unassembled WGS sequence"/>
</dbReference>
<dbReference type="Gene3D" id="3.40.50.1220">
    <property type="entry name" value="TPP-binding domain"/>
    <property type="match status" value="1"/>
</dbReference>
<dbReference type="GO" id="GO:0031934">
    <property type="term" value="C:mating-type region heterochromatin"/>
    <property type="evidence" value="ECO:0007669"/>
    <property type="project" value="TreeGrafter"/>
</dbReference>
<feature type="active site" description="Proton acceptor" evidence="6">
    <location>
        <position position="102"/>
    </location>
</feature>
<keyword evidence="9" id="KW-1185">Reference proteome</keyword>
<evidence type="ECO:0000256" key="2">
    <source>
        <dbReference type="ARBA" id="ARBA00006924"/>
    </source>
</evidence>
<reference evidence="9" key="2">
    <citation type="submission" date="2015-01" db="EMBL/GenBank/DDBJ databases">
        <title>Evolutionary Origins and Diversification of the Mycorrhizal Mutualists.</title>
        <authorList>
            <consortium name="DOE Joint Genome Institute"/>
            <consortium name="Mycorrhizal Genomics Consortium"/>
            <person name="Kohler A."/>
            <person name="Kuo A."/>
            <person name="Nagy L.G."/>
            <person name="Floudas D."/>
            <person name="Copeland A."/>
            <person name="Barry K.W."/>
            <person name="Cichocki N."/>
            <person name="Veneault-Fourrey C."/>
            <person name="LaButti K."/>
            <person name="Lindquist E.A."/>
            <person name="Lipzen A."/>
            <person name="Lundell T."/>
            <person name="Morin E."/>
            <person name="Murat C."/>
            <person name="Riley R."/>
            <person name="Ohm R."/>
            <person name="Sun H."/>
            <person name="Tunlid A."/>
            <person name="Henrissat B."/>
            <person name="Grigoriev I.V."/>
            <person name="Hibbett D.S."/>
            <person name="Martin F."/>
        </authorList>
    </citation>
    <scope>NUCLEOTIDE SEQUENCE [LARGE SCALE GENOMIC DNA]</scope>
    <source>
        <strain evidence="9">LaAM-08-1</strain>
    </source>
</reference>
<keyword evidence="5" id="KW-0496">Mitochondrion</keyword>
<feature type="binding site" evidence="6">
    <location>
        <position position="113"/>
    </location>
    <ligand>
        <name>Zn(2+)</name>
        <dbReference type="ChEBI" id="CHEBI:29105"/>
    </ligand>
</feature>
<dbReference type="EMBL" id="KN839192">
    <property type="protein sequence ID" value="KIJ90425.1"/>
    <property type="molecule type" value="Genomic_DNA"/>
</dbReference>
<dbReference type="PANTHER" id="PTHR11085:SF15">
    <property type="entry name" value="NAD-DEPENDENT HISTONE DEACETYLASE HST4"/>
    <property type="match status" value="1"/>
</dbReference>
<proteinExistence type="inferred from homology"/>
<evidence type="ECO:0000259" key="7">
    <source>
        <dbReference type="PROSITE" id="PS50305"/>
    </source>
</evidence>
<dbReference type="GO" id="GO:0006282">
    <property type="term" value="P:regulation of DNA repair"/>
    <property type="evidence" value="ECO:0007669"/>
    <property type="project" value="TreeGrafter"/>
</dbReference>